<name>A0ABT8C267_9VIBR</name>
<accession>A0ABT8C267</accession>
<comment type="caution">
    <text evidence="1">The sequence shown here is derived from an EMBL/GenBank/DDBJ whole genome shotgun (WGS) entry which is preliminary data.</text>
</comment>
<dbReference type="Proteomes" id="UP001238540">
    <property type="component" value="Unassembled WGS sequence"/>
</dbReference>
<dbReference type="EMBL" id="JAUFQC010000035">
    <property type="protein sequence ID" value="MDN3612764.1"/>
    <property type="molecule type" value="Genomic_DNA"/>
</dbReference>
<gene>
    <name evidence="1" type="ORF">QWZ16_24730</name>
</gene>
<protein>
    <submittedName>
        <fullName evidence="1">Uncharacterized protein</fullName>
    </submittedName>
</protein>
<keyword evidence="2" id="KW-1185">Reference proteome</keyword>
<reference evidence="2" key="1">
    <citation type="journal article" date="2019" name="Int. J. Syst. Evol. Microbiol.">
        <title>The Global Catalogue of Microorganisms (GCM) 10K type strain sequencing project: providing services to taxonomists for standard genome sequencing and annotation.</title>
        <authorList>
            <consortium name="The Broad Institute Genomics Platform"/>
            <consortium name="The Broad Institute Genome Sequencing Center for Infectious Disease"/>
            <person name="Wu L."/>
            <person name="Ma J."/>
        </authorList>
    </citation>
    <scope>NUCLEOTIDE SEQUENCE [LARGE SCALE GENOMIC DNA]</scope>
    <source>
        <strain evidence="2">CECT 7398</strain>
    </source>
</reference>
<dbReference type="RefSeq" id="WP_290313496.1">
    <property type="nucleotide sequence ID" value="NZ_JAUFQC010000035.1"/>
</dbReference>
<organism evidence="1 2">
    <name type="scientific">Vibrio ostreicida</name>
    <dbReference type="NCBI Taxonomy" id="526588"/>
    <lineage>
        <taxon>Bacteria</taxon>
        <taxon>Pseudomonadati</taxon>
        <taxon>Pseudomonadota</taxon>
        <taxon>Gammaproteobacteria</taxon>
        <taxon>Vibrionales</taxon>
        <taxon>Vibrionaceae</taxon>
        <taxon>Vibrio</taxon>
    </lineage>
</organism>
<evidence type="ECO:0000313" key="2">
    <source>
        <dbReference type="Proteomes" id="UP001238540"/>
    </source>
</evidence>
<evidence type="ECO:0000313" key="1">
    <source>
        <dbReference type="EMBL" id="MDN3612764.1"/>
    </source>
</evidence>
<sequence>MATFAQYGEALSEMKGHSRLIKEDRVLISRQGLKLRQLLAEISGEVEQQSQASMASGWSKFEDISEFLIAAVFWCRCSPSCWQFGSRST</sequence>
<proteinExistence type="predicted"/>